<dbReference type="GO" id="GO:0016020">
    <property type="term" value="C:membrane"/>
    <property type="evidence" value="ECO:0007669"/>
    <property type="project" value="UniProtKB-SubCell"/>
</dbReference>
<proteinExistence type="inferred from homology"/>
<dbReference type="InterPro" id="IPR038213">
    <property type="entry name" value="IFI6/IFI27-like_sf"/>
</dbReference>
<dbReference type="PANTHER" id="PTHR16932">
    <property type="entry name" value="INTERFERON ALPHA-INDUCIBLE PROTEIN 27"/>
    <property type="match status" value="1"/>
</dbReference>
<comment type="subcellular location">
    <subcellularLocation>
        <location evidence="1">Membrane</location>
        <topology evidence="1">Multi-pass membrane protein</topology>
    </subcellularLocation>
</comment>
<organism evidence="6 7">
    <name type="scientific">Fusarium kuroshium</name>
    <dbReference type="NCBI Taxonomy" id="2010991"/>
    <lineage>
        <taxon>Eukaryota</taxon>
        <taxon>Fungi</taxon>
        <taxon>Dikarya</taxon>
        <taxon>Ascomycota</taxon>
        <taxon>Pezizomycotina</taxon>
        <taxon>Sordariomycetes</taxon>
        <taxon>Hypocreomycetidae</taxon>
        <taxon>Hypocreales</taxon>
        <taxon>Nectriaceae</taxon>
        <taxon>Fusarium</taxon>
        <taxon>Fusarium solani species complex</taxon>
    </lineage>
</organism>
<evidence type="ECO:0000256" key="2">
    <source>
        <dbReference type="ARBA" id="ARBA00007262"/>
    </source>
</evidence>
<evidence type="ECO:0000256" key="5">
    <source>
        <dbReference type="ARBA" id="ARBA00023136"/>
    </source>
</evidence>
<dbReference type="EMBL" id="NKUJ01000233">
    <property type="protein sequence ID" value="RMJ09671.1"/>
    <property type="molecule type" value="Genomic_DNA"/>
</dbReference>
<dbReference type="Proteomes" id="UP000277212">
    <property type="component" value="Unassembled WGS sequence"/>
</dbReference>
<comment type="similarity">
    <text evidence="2">Belongs to the IFI6/IFI27 family.</text>
</comment>
<dbReference type="OrthoDB" id="440424at2759"/>
<keyword evidence="7" id="KW-1185">Reference proteome</keyword>
<protein>
    <submittedName>
        <fullName evidence="6">Uncharacterized protein</fullName>
    </submittedName>
</protein>
<accession>A0A3M2RWK2</accession>
<evidence type="ECO:0000313" key="6">
    <source>
        <dbReference type="EMBL" id="RMJ09671.1"/>
    </source>
</evidence>
<dbReference type="Gene3D" id="6.10.110.10">
    <property type="match status" value="1"/>
</dbReference>
<comment type="caution">
    <text evidence="6">The sequence shown here is derived from an EMBL/GenBank/DDBJ whole genome shotgun (WGS) entry which is preliminary data.</text>
</comment>
<sequence length="67" mass="6575">MEFILPVLNAIGFTPIGPLAGSAAALWQSTIGSVPAGSVFAFLQSITMGKEAVVAGKVAAGALSSLA</sequence>
<evidence type="ECO:0000256" key="3">
    <source>
        <dbReference type="ARBA" id="ARBA00022692"/>
    </source>
</evidence>
<keyword evidence="4" id="KW-1133">Transmembrane helix</keyword>
<dbReference type="PANTHER" id="PTHR16932:SF18">
    <property type="entry name" value="INTERFERON, ALPHA-INDUCIBLE PROTEIN 27-LIKE 2"/>
    <property type="match status" value="1"/>
</dbReference>
<evidence type="ECO:0000256" key="1">
    <source>
        <dbReference type="ARBA" id="ARBA00004141"/>
    </source>
</evidence>
<dbReference type="AlphaFoldDB" id="A0A3M2RWK2"/>
<name>A0A3M2RWK2_9HYPO</name>
<evidence type="ECO:0000313" key="7">
    <source>
        <dbReference type="Proteomes" id="UP000277212"/>
    </source>
</evidence>
<keyword evidence="5" id="KW-0472">Membrane</keyword>
<dbReference type="InterPro" id="IPR009311">
    <property type="entry name" value="IFI6/IFI27-like"/>
</dbReference>
<gene>
    <name evidence="6" type="ORF">CDV36_010715</name>
</gene>
<dbReference type="Pfam" id="PF06140">
    <property type="entry name" value="Ifi-6-16"/>
    <property type="match status" value="1"/>
</dbReference>
<evidence type="ECO:0000256" key="4">
    <source>
        <dbReference type="ARBA" id="ARBA00022989"/>
    </source>
</evidence>
<reference evidence="6 7" key="1">
    <citation type="submission" date="2017-06" db="EMBL/GenBank/DDBJ databases">
        <title>Comparative genomic analysis of Ambrosia Fusariam Clade fungi.</title>
        <authorList>
            <person name="Stajich J.E."/>
            <person name="Carrillo J."/>
            <person name="Kijimoto T."/>
            <person name="Eskalen A."/>
            <person name="O'Donnell K."/>
            <person name="Kasson M."/>
        </authorList>
    </citation>
    <scope>NUCLEOTIDE SEQUENCE [LARGE SCALE GENOMIC DNA]</scope>
    <source>
        <strain evidence="6">UCR3666</strain>
    </source>
</reference>
<keyword evidence="3" id="KW-0812">Transmembrane</keyword>